<keyword evidence="4" id="KW-1185">Reference proteome</keyword>
<gene>
    <name evidence="3" type="ORF">EJ063_01170</name>
</gene>
<reference evidence="3 4" key="1">
    <citation type="submission" date="2018-12" db="EMBL/GenBank/DDBJ databases">
        <title>Vibrio sp. isolated from China Sea.</title>
        <authorList>
            <person name="Li Y."/>
        </authorList>
    </citation>
    <scope>NUCLEOTIDE SEQUENCE [LARGE SCALE GENOMIC DNA]</scope>
    <source>
        <strain evidence="3 4">BEI207</strain>
    </source>
</reference>
<evidence type="ECO:0000313" key="3">
    <source>
        <dbReference type="EMBL" id="RTZ17422.1"/>
    </source>
</evidence>
<comment type="caution">
    <text evidence="3">The sequence shown here is derived from an EMBL/GenBank/DDBJ whole genome shotgun (WGS) entry which is preliminary data.</text>
</comment>
<dbReference type="EMBL" id="RXZH01000001">
    <property type="protein sequence ID" value="RTZ17422.1"/>
    <property type="molecule type" value="Genomic_DNA"/>
</dbReference>
<feature type="region of interest" description="Disordered" evidence="1">
    <location>
        <begin position="133"/>
        <end position="153"/>
    </location>
</feature>
<evidence type="ECO:0008006" key="5">
    <source>
        <dbReference type="Google" id="ProtNLM"/>
    </source>
</evidence>
<evidence type="ECO:0000256" key="1">
    <source>
        <dbReference type="SAM" id="MobiDB-lite"/>
    </source>
</evidence>
<evidence type="ECO:0000256" key="2">
    <source>
        <dbReference type="SAM" id="SignalP"/>
    </source>
</evidence>
<sequence length="153" mass="15643">MRLRKLSVTLLTTVMSSSLMSAEISDSDLVQRLTDEPNAEALQAVFAETPDNILEVLAFLLKSEMVDPQEAITEALSVAPEKVSEIVELAREAGISNEIITTSALLAGLDPTVVSEATAAGIQTAATSPAIAPPTAPAIGSNGGGGTAVVSPN</sequence>
<dbReference type="Proteomes" id="UP000268973">
    <property type="component" value="Unassembled WGS sequence"/>
</dbReference>
<organism evidence="3 4">
    <name type="scientific">Vibrio aquaticus</name>
    <dbReference type="NCBI Taxonomy" id="2496559"/>
    <lineage>
        <taxon>Bacteria</taxon>
        <taxon>Pseudomonadati</taxon>
        <taxon>Pseudomonadota</taxon>
        <taxon>Gammaproteobacteria</taxon>
        <taxon>Vibrionales</taxon>
        <taxon>Vibrionaceae</taxon>
        <taxon>Vibrio</taxon>
    </lineage>
</organism>
<keyword evidence="2" id="KW-0732">Signal</keyword>
<dbReference type="OrthoDB" id="5919059at2"/>
<accession>A0A432D0G5</accession>
<feature type="chain" id="PRO_5018974014" description="DUF2999 family protein" evidence="2">
    <location>
        <begin position="22"/>
        <end position="153"/>
    </location>
</feature>
<dbReference type="RefSeq" id="WP_126572178.1">
    <property type="nucleotide sequence ID" value="NZ_RXZH01000001.1"/>
</dbReference>
<dbReference type="AlphaFoldDB" id="A0A432D0G5"/>
<evidence type="ECO:0000313" key="4">
    <source>
        <dbReference type="Proteomes" id="UP000268973"/>
    </source>
</evidence>
<feature type="signal peptide" evidence="2">
    <location>
        <begin position="1"/>
        <end position="21"/>
    </location>
</feature>
<name>A0A432D0G5_9VIBR</name>
<proteinExistence type="predicted"/>
<protein>
    <recommendedName>
        <fullName evidence="5">DUF2999 family protein</fullName>
    </recommendedName>
</protein>